<proteinExistence type="predicted"/>
<organism evidence="2 3">
    <name type="scientific">Vitis vinifera</name>
    <name type="common">Grape</name>
    <dbReference type="NCBI Taxonomy" id="29760"/>
    <lineage>
        <taxon>Eukaryota</taxon>
        <taxon>Viridiplantae</taxon>
        <taxon>Streptophyta</taxon>
        <taxon>Embryophyta</taxon>
        <taxon>Tracheophyta</taxon>
        <taxon>Spermatophyta</taxon>
        <taxon>Magnoliopsida</taxon>
        <taxon>eudicotyledons</taxon>
        <taxon>Gunneridae</taxon>
        <taxon>Pentapetalae</taxon>
        <taxon>rosids</taxon>
        <taxon>Vitales</taxon>
        <taxon>Vitaceae</taxon>
        <taxon>Viteae</taxon>
        <taxon>Vitis</taxon>
    </lineage>
</organism>
<dbReference type="AlphaFoldDB" id="A0A438HT89"/>
<gene>
    <name evidence="2" type="ORF">CK203_041141</name>
</gene>
<evidence type="ECO:0000313" key="3">
    <source>
        <dbReference type="Proteomes" id="UP000288805"/>
    </source>
</evidence>
<sequence>MVRLPFGTPDTTISYILPMQDYTTFETTEVCAQLFCQLEATKTMRAYIAHDMGGNEELRTRLEVVEGEAVVAQKLADEGVGLLRNVEKGNEVAEVESRRLDEERGVMEASKKKAEEKAEQLRQEL</sequence>
<name>A0A438HT89_VITVI</name>
<dbReference type="Proteomes" id="UP000288805">
    <property type="component" value="Unassembled WGS sequence"/>
</dbReference>
<comment type="caution">
    <text evidence="2">The sequence shown here is derived from an EMBL/GenBank/DDBJ whole genome shotgun (WGS) entry which is preliminary data.</text>
</comment>
<evidence type="ECO:0000313" key="2">
    <source>
        <dbReference type="EMBL" id="RVW87610.1"/>
    </source>
</evidence>
<dbReference type="EMBL" id="QGNW01000182">
    <property type="protein sequence ID" value="RVW87610.1"/>
    <property type="molecule type" value="Genomic_DNA"/>
</dbReference>
<feature type="region of interest" description="Disordered" evidence="1">
    <location>
        <begin position="95"/>
        <end position="125"/>
    </location>
</feature>
<accession>A0A438HT89</accession>
<protein>
    <submittedName>
        <fullName evidence="2">Uncharacterized protein</fullName>
    </submittedName>
</protein>
<evidence type="ECO:0000256" key="1">
    <source>
        <dbReference type="SAM" id="MobiDB-lite"/>
    </source>
</evidence>
<reference evidence="2 3" key="1">
    <citation type="journal article" date="2018" name="PLoS Genet.">
        <title>Population sequencing reveals clonal diversity and ancestral inbreeding in the grapevine cultivar Chardonnay.</title>
        <authorList>
            <person name="Roach M.J."/>
            <person name="Johnson D.L."/>
            <person name="Bohlmann J."/>
            <person name="van Vuuren H.J."/>
            <person name="Jones S.J."/>
            <person name="Pretorius I.S."/>
            <person name="Schmidt S.A."/>
            <person name="Borneman A.R."/>
        </authorList>
    </citation>
    <scope>NUCLEOTIDE SEQUENCE [LARGE SCALE GENOMIC DNA]</scope>
    <source>
        <strain evidence="3">cv. Chardonnay</strain>
        <tissue evidence="2">Leaf</tissue>
    </source>
</reference>